<dbReference type="InterPro" id="IPR016040">
    <property type="entry name" value="NAD(P)-bd_dom"/>
</dbReference>
<proteinExistence type="predicted"/>
<sequence length="214" mass="22924">MRITIFGASGRTGHHVVDQALAAGHHVTAIVRNTGSFADETTAPGQLSIAAADVMNPPNITPYIEGADAVVSTLGARGFPMRATTVCSDAMGSIIDAMSAAGVRRLIAMSAVDFGNAKGDGVLMRRIARPLVLGFLRGSLRDLRMMEGKMVASRLEWTVVRAPQLLNQARGHYRVAFDNHLPGAVFARRADVADCIVQQLENPVTFRQFVTVAR</sequence>
<gene>
    <name evidence="2" type="ORF">GCM10009720_07410</name>
</gene>
<dbReference type="Proteomes" id="UP001501461">
    <property type="component" value="Unassembled WGS sequence"/>
</dbReference>
<dbReference type="InterPro" id="IPR036291">
    <property type="entry name" value="NAD(P)-bd_dom_sf"/>
</dbReference>
<keyword evidence="3" id="KW-1185">Reference proteome</keyword>
<protein>
    <submittedName>
        <fullName evidence="2">NAD(P)H-binding protein</fullName>
    </submittedName>
</protein>
<comment type="caution">
    <text evidence="2">The sequence shown here is derived from an EMBL/GenBank/DDBJ whole genome shotgun (WGS) entry which is preliminary data.</text>
</comment>
<dbReference type="RefSeq" id="WP_343956245.1">
    <property type="nucleotide sequence ID" value="NZ_BAAAMN010000013.1"/>
</dbReference>
<dbReference type="EMBL" id="BAAAMN010000013">
    <property type="protein sequence ID" value="GAA2030012.1"/>
    <property type="molecule type" value="Genomic_DNA"/>
</dbReference>
<dbReference type="PANTHER" id="PTHR15020">
    <property type="entry name" value="FLAVIN REDUCTASE-RELATED"/>
    <property type="match status" value="1"/>
</dbReference>
<dbReference type="SUPFAM" id="SSF51735">
    <property type="entry name" value="NAD(P)-binding Rossmann-fold domains"/>
    <property type="match status" value="1"/>
</dbReference>
<dbReference type="PANTHER" id="PTHR15020:SF50">
    <property type="entry name" value="UPF0659 PROTEIN YMR090W"/>
    <property type="match status" value="1"/>
</dbReference>
<reference evidence="2 3" key="1">
    <citation type="journal article" date="2019" name="Int. J. Syst. Evol. Microbiol.">
        <title>The Global Catalogue of Microorganisms (GCM) 10K type strain sequencing project: providing services to taxonomists for standard genome sequencing and annotation.</title>
        <authorList>
            <consortium name="The Broad Institute Genomics Platform"/>
            <consortium name="The Broad Institute Genome Sequencing Center for Infectious Disease"/>
            <person name="Wu L."/>
            <person name="Ma J."/>
        </authorList>
    </citation>
    <scope>NUCLEOTIDE SEQUENCE [LARGE SCALE GENOMIC DNA]</scope>
    <source>
        <strain evidence="2 3">JCM 13595</strain>
    </source>
</reference>
<evidence type="ECO:0000259" key="1">
    <source>
        <dbReference type="Pfam" id="PF13460"/>
    </source>
</evidence>
<dbReference type="Pfam" id="PF13460">
    <property type="entry name" value="NAD_binding_10"/>
    <property type="match status" value="1"/>
</dbReference>
<evidence type="ECO:0000313" key="3">
    <source>
        <dbReference type="Proteomes" id="UP001501461"/>
    </source>
</evidence>
<accession>A0ABN2U6N0</accession>
<organism evidence="2 3">
    <name type="scientific">Yaniella flava</name>
    <dbReference type="NCBI Taxonomy" id="287930"/>
    <lineage>
        <taxon>Bacteria</taxon>
        <taxon>Bacillati</taxon>
        <taxon>Actinomycetota</taxon>
        <taxon>Actinomycetes</taxon>
        <taxon>Micrococcales</taxon>
        <taxon>Micrococcaceae</taxon>
        <taxon>Yaniella</taxon>
    </lineage>
</organism>
<name>A0ABN2U6N0_9MICC</name>
<feature type="domain" description="NAD(P)-binding" evidence="1">
    <location>
        <begin position="7"/>
        <end position="203"/>
    </location>
</feature>
<dbReference type="Gene3D" id="3.40.50.720">
    <property type="entry name" value="NAD(P)-binding Rossmann-like Domain"/>
    <property type="match status" value="1"/>
</dbReference>
<evidence type="ECO:0000313" key="2">
    <source>
        <dbReference type="EMBL" id="GAA2030012.1"/>
    </source>
</evidence>